<feature type="region of interest" description="Disordered" evidence="1">
    <location>
        <begin position="124"/>
        <end position="143"/>
    </location>
</feature>
<sequence length="177" mass="20599">MFKWMQRHFRKLQQVNIDARLTNGGMQHWRVDSRPIFNDENCMRKRVSEFLIKGGPCPLEHVAIKPGDFDLKKKTWTGAVPDLFDDPLSGYQGDSSWDMEYNDEWDESGLDDHDMHDWEFDSDIDEEEDEEDEDDDGDEWDEHEVFPHGFPSIFALATGNAPPPAMIFLVYVLMPTA</sequence>
<dbReference type="Proteomes" id="UP001345013">
    <property type="component" value="Unassembled WGS sequence"/>
</dbReference>
<proteinExistence type="predicted"/>
<evidence type="ECO:0000256" key="1">
    <source>
        <dbReference type="SAM" id="MobiDB-lite"/>
    </source>
</evidence>
<organism evidence="2 3">
    <name type="scientific">Lithohypha guttulata</name>
    <dbReference type="NCBI Taxonomy" id="1690604"/>
    <lineage>
        <taxon>Eukaryota</taxon>
        <taxon>Fungi</taxon>
        <taxon>Dikarya</taxon>
        <taxon>Ascomycota</taxon>
        <taxon>Pezizomycotina</taxon>
        <taxon>Eurotiomycetes</taxon>
        <taxon>Chaetothyriomycetidae</taxon>
        <taxon>Chaetothyriales</taxon>
        <taxon>Trichomeriaceae</taxon>
        <taxon>Lithohypha</taxon>
    </lineage>
</organism>
<comment type="caution">
    <text evidence="2">The sequence shown here is derived from an EMBL/GenBank/DDBJ whole genome shotgun (WGS) entry which is preliminary data.</text>
</comment>
<protein>
    <submittedName>
        <fullName evidence="2">Uncharacterized protein</fullName>
    </submittedName>
</protein>
<feature type="compositionally biased region" description="Acidic residues" evidence="1">
    <location>
        <begin position="124"/>
        <end position="142"/>
    </location>
</feature>
<name>A0ABR0KI98_9EURO</name>
<evidence type="ECO:0000313" key="2">
    <source>
        <dbReference type="EMBL" id="KAK5097333.1"/>
    </source>
</evidence>
<reference evidence="2 3" key="1">
    <citation type="submission" date="2023-08" db="EMBL/GenBank/DDBJ databases">
        <title>Black Yeasts Isolated from many extreme environments.</title>
        <authorList>
            <person name="Coleine C."/>
            <person name="Stajich J.E."/>
            <person name="Selbmann L."/>
        </authorList>
    </citation>
    <scope>NUCLEOTIDE SEQUENCE [LARGE SCALE GENOMIC DNA]</scope>
    <source>
        <strain evidence="2 3">CCFEE 5885</strain>
    </source>
</reference>
<keyword evidence="3" id="KW-1185">Reference proteome</keyword>
<gene>
    <name evidence="2" type="ORF">LTR24_002202</name>
</gene>
<accession>A0ABR0KI98</accession>
<evidence type="ECO:0000313" key="3">
    <source>
        <dbReference type="Proteomes" id="UP001345013"/>
    </source>
</evidence>
<dbReference type="EMBL" id="JAVRRG010000018">
    <property type="protein sequence ID" value="KAK5097333.1"/>
    <property type="molecule type" value="Genomic_DNA"/>
</dbReference>